<evidence type="ECO:0000259" key="2">
    <source>
        <dbReference type="Pfam" id="PF12770"/>
    </source>
</evidence>
<reference evidence="3" key="1">
    <citation type="journal article" date="2015" name="Genome Announc.">
        <title>Draft Genome Sequence of Tolypothrix boutellei Strain VB521301.</title>
        <authorList>
            <person name="Chandrababunaidu M.M."/>
            <person name="Singh D."/>
            <person name="Sen D."/>
            <person name="Bhan S."/>
            <person name="Das S."/>
            <person name="Gupta A."/>
            <person name="Adhikary S.P."/>
            <person name="Tripathy S."/>
        </authorList>
    </citation>
    <scope>NUCLEOTIDE SEQUENCE</scope>
    <source>
        <strain evidence="3">VB521301</strain>
    </source>
</reference>
<evidence type="ECO:0000313" key="3">
    <source>
        <dbReference type="EMBL" id="KAF3889316.1"/>
    </source>
</evidence>
<accession>A0A8S9TAX8</accession>
<dbReference type="PANTHER" id="PTHR10098:SF112">
    <property type="entry name" value="SLR0380 PROTEIN"/>
    <property type="match status" value="1"/>
</dbReference>
<dbReference type="PROSITE" id="PS50005">
    <property type="entry name" value="TPR"/>
    <property type="match status" value="1"/>
</dbReference>
<evidence type="ECO:0000256" key="1">
    <source>
        <dbReference type="PROSITE-ProRule" id="PRU00339"/>
    </source>
</evidence>
<gene>
    <name evidence="3" type="ORF">DA73_0400030420</name>
</gene>
<dbReference type="InterPro" id="IPR011990">
    <property type="entry name" value="TPR-like_helical_dom_sf"/>
</dbReference>
<protein>
    <submittedName>
        <fullName evidence="3">CHAT domain-containing protein</fullName>
    </submittedName>
</protein>
<dbReference type="Pfam" id="PF14938">
    <property type="entry name" value="SNAP"/>
    <property type="match status" value="1"/>
</dbReference>
<dbReference type="Gene3D" id="1.25.40.10">
    <property type="entry name" value="Tetratricopeptide repeat domain"/>
    <property type="match status" value="3"/>
</dbReference>
<proteinExistence type="predicted"/>
<feature type="domain" description="CHAT" evidence="2">
    <location>
        <begin position="619"/>
        <end position="899"/>
    </location>
</feature>
<keyword evidence="4" id="KW-1185">Reference proteome</keyword>
<dbReference type="SMART" id="SM00028">
    <property type="entry name" value="TPR"/>
    <property type="match status" value="5"/>
</dbReference>
<dbReference type="Pfam" id="PF13176">
    <property type="entry name" value="TPR_7"/>
    <property type="match status" value="1"/>
</dbReference>
<reference evidence="3" key="2">
    <citation type="submission" date="2019-11" db="EMBL/GenBank/DDBJ databases">
        <title>Improved Assembly of Tolypothrix boutellei genome.</title>
        <authorList>
            <person name="Sarangi A.N."/>
            <person name="Mukherjee M."/>
            <person name="Ghosh S."/>
            <person name="Singh D."/>
            <person name="Das A."/>
            <person name="Kant S."/>
            <person name="Prusty A."/>
            <person name="Tripathy S."/>
        </authorList>
    </citation>
    <scope>NUCLEOTIDE SEQUENCE</scope>
    <source>
        <strain evidence="3">VB521301</strain>
    </source>
</reference>
<sequence>MLNPYRKSTQHQVLGTLFLVSLVFCLSFAQIESIIAQTPDASQLVQQGIERYKAADFRGAIAPWKTALNFYQQSKNQNNEAIVSENLARAYQQLGDSEEALSYWEQVTKYYRNSGNLQQYGRMLTEQAQTYSNLGQPGKAIALLCGIPEKQPKSDTKPQEQSNCLPGSALQIARQQTDKLGEVAALGSLGEAYRLRGKYDDAIKHLEQAEKITEPVYKSKVLNSLGNAYLNKAQREKIRADSAKQLGISKANEFQKNAIAYYKKAWDSFQSSLRLARQQDDKVGQMQVLLNLIQLDRHLQDEKNLTSASPKSTRENSQSETHIQAALNLLDKLPLSRNKIYAAIDLANLPENSKDASSSLIACSSKRRLPESQANSLLLNAVETSQKLQDSRSQSFAFGSLGHFYECRQEYKQALDFTQKALWSADQKMQARDSVYLWEWQRGRILKAQDKESEALPSYQRAYTLLEQIRSDILSAERDLQFDFQDVIKPLYLELAQLRLEEASLPSSNTENRKEQLKNALETIDSLKLAELQNFFGNDCILTVTNDKNVDELLGKSTAVFSSIFLDKNIAILLSLPSGERKLQWIKESRENVITEIQKFRQGLEEGILNPGQYDSTHAQNLYDWFIRPFKDNLKQEQIKTLVFVQDGILRIIPMAALYDKEQKKFLVENYDLANTPSLKLTAPKALNQLEKRALILGLTKQVEVDGTTYSALPNVQYEIDTLKKQFPDNKPLINEEFNREKLDRELNKTVYPIVHIATHAQFGTIPEDTFIVTGNGYKLTINELEASLRQINGGSRAVELLALTACQTALGDERASLGLAGVAVQAGVRSALATLWSVSDASTSKLMTEFYSGIKSGMSKAQALSAAQRKLIQAKKIEDINDQYDNPAYWAPFITIGNWL</sequence>
<dbReference type="RefSeq" id="WP_167844780.1">
    <property type="nucleotide sequence ID" value="NZ_JHEG04000001.1"/>
</dbReference>
<dbReference type="InterPro" id="IPR024983">
    <property type="entry name" value="CHAT_dom"/>
</dbReference>
<name>A0A8S9TAX8_9CYAN</name>
<dbReference type="AlphaFoldDB" id="A0A8S9TAX8"/>
<keyword evidence="1" id="KW-0802">TPR repeat</keyword>
<dbReference type="EMBL" id="JHEG04000001">
    <property type="protein sequence ID" value="KAF3889316.1"/>
    <property type="molecule type" value="Genomic_DNA"/>
</dbReference>
<dbReference type="PANTHER" id="PTHR10098">
    <property type="entry name" value="RAPSYN-RELATED"/>
    <property type="match status" value="1"/>
</dbReference>
<evidence type="ECO:0000313" key="4">
    <source>
        <dbReference type="Proteomes" id="UP000029738"/>
    </source>
</evidence>
<dbReference type="Proteomes" id="UP000029738">
    <property type="component" value="Unassembled WGS sequence"/>
</dbReference>
<dbReference type="SUPFAM" id="SSF48452">
    <property type="entry name" value="TPR-like"/>
    <property type="match status" value="3"/>
</dbReference>
<dbReference type="Pfam" id="PF12770">
    <property type="entry name" value="CHAT"/>
    <property type="match status" value="1"/>
</dbReference>
<dbReference type="InterPro" id="IPR019734">
    <property type="entry name" value="TPR_rpt"/>
</dbReference>
<organism evidence="3 4">
    <name type="scientific">Tolypothrix bouteillei VB521301</name>
    <dbReference type="NCBI Taxonomy" id="1479485"/>
    <lineage>
        <taxon>Bacteria</taxon>
        <taxon>Bacillati</taxon>
        <taxon>Cyanobacteriota</taxon>
        <taxon>Cyanophyceae</taxon>
        <taxon>Nostocales</taxon>
        <taxon>Tolypothrichaceae</taxon>
        <taxon>Tolypothrix</taxon>
    </lineage>
</organism>
<comment type="caution">
    <text evidence="3">The sequence shown here is derived from an EMBL/GenBank/DDBJ whole genome shotgun (WGS) entry which is preliminary data.</text>
</comment>
<feature type="repeat" description="TPR" evidence="1">
    <location>
        <begin position="183"/>
        <end position="216"/>
    </location>
</feature>